<dbReference type="InterPro" id="IPR001932">
    <property type="entry name" value="PPM-type_phosphatase-like_dom"/>
</dbReference>
<dbReference type="SMART" id="SM00240">
    <property type="entry name" value="FHA"/>
    <property type="match status" value="1"/>
</dbReference>
<dbReference type="InterPro" id="IPR008984">
    <property type="entry name" value="SMAD_FHA_dom_sf"/>
</dbReference>
<sequence length="542" mass="58152">MATTTTAPTLKYSDLDGEHSFALMAECTSIGRSPDQDLVLKEAFVSRRHALITRQDGKFEVVDQNSSHGTFLNGQRVQRVTLKPGDCLQFGSLNAASFRFLLPSGVPESSSGLASGLLSALSVFAPTDKNIPQPAREIEKLNFLLNAARQLNAGGAITDIFHALLQLSLQLTGVERGFVFLLEGEEMRLALGLRSDGSTVEEDSSVSRRAMQKAIESDSKFFLSDTLADDSASGWASVVANSIRSIYCIPLRKHISPAEPNRLLGMLYLDSQIGAGSLSDIDHRVLDTLANEASTLLHNALLAKTELKARQAADELAVAASIHSGLMSITLPRLDYAELRARSLPCHAIGGDFYDAIVLDDSLCVVIADVSGKGVPASIVAATLQGIIHALLLTGQSLTQIADLVNRFLCTRQVGKYATMVVLRVFPNGCVEYMNCGHIPPLLVTPKGTHYLEEANLIVGIIAEATYTSSQVTLRPGDRILLTTDGITEIENKAGEQIGIEGLAGLAHLPGLDAVIAHLIKVQASAEAQDDWTLLDIQYTGR</sequence>
<feature type="domain" description="FHA" evidence="2">
    <location>
        <begin position="28"/>
        <end position="77"/>
    </location>
</feature>
<dbReference type="Pfam" id="PF01590">
    <property type="entry name" value="GAF"/>
    <property type="match status" value="1"/>
</dbReference>
<evidence type="ECO:0000256" key="1">
    <source>
        <dbReference type="ARBA" id="ARBA00022801"/>
    </source>
</evidence>
<accession>A0AAU7DHD7</accession>
<dbReference type="PANTHER" id="PTHR43156">
    <property type="entry name" value="STAGE II SPORULATION PROTEIN E-RELATED"/>
    <property type="match status" value="1"/>
</dbReference>
<reference evidence="3" key="1">
    <citation type="submission" date="2023-03" db="EMBL/GenBank/DDBJ databases">
        <title>Edaphobacter sp.</title>
        <authorList>
            <person name="Huber K.J."/>
            <person name="Papendorf J."/>
            <person name="Pilke C."/>
            <person name="Bunk B."/>
            <person name="Sproeer C."/>
            <person name="Pester M."/>
        </authorList>
    </citation>
    <scope>NUCLEOTIDE SEQUENCE</scope>
    <source>
        <strain evidence="3">DSM 110680</strain>
    </source>
</reference>
<evidence type="ECO:0000313" key="3">
    <source>
        <dbReference type="EMBL" id="XBH16719.1"/>
    </source>
</evidence>
<gene>
    <name evidence="3" type="ORF">P8935_19355</name>
</gene>
<organism evidence="3">
    <name type="scientific">Telmatobacter sp. DSM 110680</name>
    <dbReference type="NCBI Taxonomy" id="3036704"/>
    <lineage>
        <taxon>Bacteria</taxon>
        <taxon>Pseudomonadati</taxon>
        <taxon>Acidobacteriota</taxon>
        <taxon>Terriglobia</taxon>
        <taxon>Terriglobales</taxon>
        <taxon>Acidobacteriaceae</taxon>
        <taxon>Telmatobacter</taxon>
    </lineage>
</organism>
<dbReference type="Gene3D" id="2.60.200.20">
    <property type="match status" value="1"/>
</dbReference>
<dbReference type="SUPFAM" id="SSF49879">
    <property type="entry name" value="SMAD/FHA domain"/>
    <property type="match status" value="1"/>
</dbReference>
<dbReference type="InterPro" id="IPR003018">
    <property type="entry name" value="GAF"/>
</dbReference>
<dbReference type="EMBL" id="CP121196">
    <property type="protein sequence ID" value="XBH16719.1"/>
    <property type="molecule type" value="Genomic_DNA"/>
</dbReference>
<dbReference type="SMART" id="SM00331">
    <property type="entry name" value="PP2C_SIG"/>
    <property type="match status" value="1"/>
</dbReference>
<dbReference type="PANTHER" id="PTHR43156:SF2">
    <property type="entry name" value="STAGE II SPORULATION PROTEIN E"/>
    <property type="match status" value="1"/>
</dbReference>
<dbReference type="Gene3D" id="3.30.450.40">
    <property type="match status" value="1"/>
</dbReference>
<dbReference type="Pfam" id="PF07228">
    <property type="entry name" value="SpoIIE"/>
    <property type="match status" value="1"/>
</dbReference>
<dbReference type="GO" id="GO:0016791">
    <property type="term" value="F:phosphatase activity"/>
    <property type="evidence" value="ECO:0007669"/>
    <property type="project" value="TreeGrafter"/>
</dbReference>
<dbReference type="InterPro" id="IPR036457">
    <property type="entry name" value="PPM-type-like_dom_sf"/>
</dbReference>
<dbReference type="Gene3D" id="3.60.40.10">
    <property type="entry name" value="PPM-type phosphatase domain"/>
    <property type="match status" value="1"/>
</dbReference>
<dbReference type="SMART" id="SM00065">
    <property type="entry name" value="GAF"/>
    <property type="match status" value="1"/>
</dbReference>
<dbReference type="SUPFAM" id="SSF55781">
    <property type="entry name" value="GAF domain-like"/>
    <property type="match status" value="1"/>
</dbReference>
<dbReference type="PROSITE" id="PS50006">
    <property type="entry name" value="FHA_DOMAIN"/>
    <property type="match status" value="1"/>
</dbReference>
<evidence type="ECO:0000259" key="2">
    <source>
        <dbReference type="PROSITE" id="PS50006"/>
    </source>
</evidence>
<dbReference type="InterPro" id="IPR029016">
    <property type="entry name" value="GAF-like_dom_sf"/>
</dbReference>
<dbReference type="Pfam" id="PF00498">
    <property type="entry name" value="FHA"/>
    <property type="match status" value="1"/>
</dbReference>
<dbReference type="InterPro" id="IPR052016">
    <property type="entry name" value="Bact_Sigma-Reg"/>
</dbReference>
<dbReference type="SUPFAM" id="SSF81606">
    <property type="entry name" value="PP2C-like"/>
    <property type="match status" value="1"/>
</dbReference>
<keyword evidence="1" id="KW-0378">Hydrolase</keyword>
<dbReference type="AlphaFoldDB" id="A0AAU7DHD7"/>
<dbReference type="InterPro" id="IPR000253">
    <property type="entry name" value="FHA_dom"/>
</dbReference>
<protein>
    <submittedName>
        <fullName evidence="3">SpoIIE family protein phosphatase</fullName>
    </submittedName>
</protein>
<proteinExistence type="predicted"/>
<dbReference type="CDD" id="cd00060">
    <property type="entry name" value="FHA"/>
    <property type="match status" value="1"/>
</dbReference>
<dbReference type="RefSeq" id="WP_348261948.1">
    <property type="nucleotide sequence ID" value="NZ_CP121196.1"/>
</dbReference>
<name>A0AAU7DHD7_9BACT</name>